<dbReference type="OrthoDB" id="408303at2759"/>
<organism evidence="1 2">
    <name type="scientific">Symbiodinium natans</name>
    <dbReference type="NCBI Taxonomy" id="878477"/>
    <lineage>
        <taxon>Eukaryota</taxon>
        <taxon>Sar</taxon>
        <taxon>Alveolata</taxon>
        <taxon>Dinophyceae</taxon>
        <taxon>Suessiales</taxon>
        <taxon>Symbiodiniaceae</taxon>
        <taxon>Symbiodinium</taxon>
    </lineage>
</organism>
<sequence length="139" mass="15815">MKSPWAPCIARIFRSCAGEAASPEAAAVSAVAELGGSLKMTRLRRRGLFSFKELDPTHDAAVALGEEYLEHQMVYRLRASESFQLAPNDRFEQIGWFGQGEIPFDEMPEDDKVWYDQVLFHDAMLRGSFAFRGRKKLRE</sequence>
<gene>
    <name evidence="1" type="primary">rnf111</name>
    <name evidence="1" type="ORF">SNAT2548_LOCUS33781</name>
</gene>
<accession>A0A812UQX6</accession>
<comment type="caution">
    <text evidence="1">The sequence shown here is derived from an EMBL/GenBank/DDBJ whole genome shotgun (WGS) entry which is preliminary data.</text>
</comment>
<proteinExistence type="predicted"/>
<reference evidence="1" key="1">
    <citation type="submission" date="2021-02" db="EMBL/GenBank/DDBJ databases">
        <authorList>
            <person name="Dougan E. K."/>
            <person name="Rhodes N."/>
            <person name="Thang M."/>
            <person name="Chan C."/>
        </authorList>
    </citation>
    <scope>NUCLEOTIDE SEQUENCE</scope>
</reference>
<keyword evidence="2" id="KW-1185">Reference proteome</keyword>
<name>A0A812UQX6_9DINO</name>
<dbReference type="Proteomes" id="UP000604046">
    <property type="component" value="Unassembled WGS sequence"/>
</dbReference>
<dbReference type="EMBL" id="CAJNDS010002778">
    <property type="protein sequence ID" value="CAE7593448.1"/>
    <property type="molecule type" value="Genomic_DNA"/>
</dbReference>
<evidence type="ECO:0000313" key="2">
    <source>
        <dbReference type="Proteomes" id="UP000604046"/>
    </source>
</evidence>
<protein>
    <submittedName>
        <fullName evidence="1">Rnf111 protein</fullName>
    </submittedName>
</protein>
<dbReference type="AlphaFoldDB" id="A0A812UQX6"/>
<evidence type="ECO:0000313" key="1">
    <source>
        <dbReference type="EMBL" id="CAE7593448.1"/>
    </source>
</evidence>
<dbReference type="Gene3D" id="3.90.79.10">
    <property type="entry name" value="Nucleoside Triphosphate Pyrophosphohydrolase"/>
    <property type="match status" value="1"/>
</dbReference>